<name>A0A1K1LB68_9BACT</name>
<accession>A0A1K1LB68</accession>
<sequence>MKLPGWEIIDEGVTPEAAIAWWKQRAKLTDAEARALTEGARQRAFYVTGLARRDLVQMVSDGIQAALENGETLDSFRDRITDAIRAEGWHDRRVELIFRTNMQSAYAAGRWKKIQAVKASRPYLQYVARMVRTRPSHAILHLLVYPVDHEFWKTNYPPNGFRCHCHVVTLSSRQVEKRGLTVQKEMPKSGVWKDPKTGYEYFVHFPGADKGFRGNPGMDWLDGLDLKKYPDLNKKSYAEQRGPASTTSDTVEKALGIRKGPPMDYREAAEKANPNFHVDTAYQINCQRCVPVYELRRRGYPVTAMPKRNQYDGKANACLYGYECFDSPQVKGVWGRHPVLNKTDLLKALKDLPDGARVGIIWAWPGKSRSGHTTVCEKINGKLIFMDPQTGKIGDETLGKAHRSFGYSWYRMDDLELNQDMDWAQVASKE</sequence>
<dbReference type="Pfam" id="PF15644">
    <property type="entry name" value="Gln_amidase"/>
    <property type="match status" value="1"/>
</dbReference>
<protein>
    <submittedName>
        <fullName evidence="3">Phage (Mu-like) virion morphogenesis protein</fullName>
    </submittedName>
</protein>
<dbReference type="RefSeq" id="WP_072331535.1">
    <property type="nucleotide sequence ID" value="NZ_LT630450.1"/>
</dbReference>
<reference evidence="4" key="1">
    <citation type="submission" date="2016-10" db="EMBL/GenBank/DDBJ databases">
        <authorList>
            <person name="Wegmann U."/>
        </authorList>
    </citation>
    <scope>NUCLEOTIDE SEQUENCE [LARGE SCALE GENOMIC DNA]</scope>
</reference>
<dbReference type="EMBL" id="LT630450">
    <property type="protein sequence ID" value="SFV71944.1"/>
    <property type="molecule type" value="Genomic_DNA"/>
</dbReference>
<dbReference type="Pfam" id="PF04233">
    <property type="entry name" value="Phage_Mu_F"/>
    <property type="match status" value="1"/>
</dbReference>
<dbReference type="InterPro" id="IPR006528">
    <property type="entry name" value="Phage_head_morphogenesis_dom"/>
</dbReference>
<dbReference type="KEGG" id="dpg:DESPIGER_0039"/>
<keyword evidence="4" id="KW-1185">Reference proteome</keyword>
<dbReference type="Proteomes" id="UP000186323">
    <property type="component" value="Chromosome I"/>
</dbReference>
<dbReference type="AlphaFoldDB" id="A0A1K1LB68"/>
<evidence type="ECO:0000313" key="4">
    <source>
        <dbReference type="Proteomes" id="UP000186323"/>
    </source>
</evidence>
<evidence type="ECO:0000259" key="2">
    <source>
        <dbReference type="Pfam" id="PF15644"/>
    </source>
</evidence>
<dbReference type="InterPro" id="IPR028908">
    <property type="entry name" value="Tox-PL_dom"/>
</dbReference>
<evidence type="ECO:0000313" key="3">
    <source>
        <dbReference type="EMBL" id="SFV71944.1"/>
    </source>
</evidence>
<feature type="domain" description="Tox-PL" evidence="2">
    <location>
        <begin position="285"/>
        <end position="392"/>
    </location>
</feature>
<gene>
    <name evidence="3" type="ORF">DESPIGER_0039</name>
</gene>
<dbReference type="NCBIfam" id="TIGR01641">
    <property type="entry name" value="phageSPP1_gp7"/>
    <property type="match status" value="1"/>
</dbReference>
<evidence type="ECO:0000259" key="1">
    <source>
        <dbReference type="Pfam" id="PF04233"/>
    </source>
</evidence>
<feature type="domain" description="Phage head morphogenesis" evidence="1">
    <location>
        <begin position="59"/>
        <end position="167"/>
    </location>
</feature>
<proteinExistence type="predicted"/>
<dbReference type="OrthoDB" id="9813502at2"/>
<organism evidence="3 4">
    <name type="scientific">Desulfovibrio piger</name>
    <dbReference type="NCBI Taxonomy" id="901"/>
    <lineage>
        <taxon>Bacteria</taxon>
        <taxon>Pseudomonadati</taxon>
        <taxon>Thermodesulfobacteriota</taxon>
        <taxon>Desulfovibrionia</taxon>
        <taxon>Desulfovibrionales</taxon>
        <taxon>Desulfovibrionaceae</taxon>
        <taxon>Desulfovibrio</taxon>
    </lineage>
</organism>